<protein>
    <submittedName>
        <fullName evidence="3">Helicase ATP-binding domain-containing protein</fullName>
    </submittedName>
</protein>
<dbReference type="Gene3D" id="3.40.50.300">
    <property type="entry name" value="P-loop containing nucleotide triphosphate hydrolases"/>
    <property type="match status" value="1"/>
</dbReference>
<dbReference type="InterPro" id="IPR006935">
    <property type="entry name" value="Helicase/UvrB_N"/>
</dbReference>
<dbReference type="InterPro" id="IPR027417">
    <property type="entry name" value="P-loop_NTPase"/>
</dbReference>
<dbReference type="GO" id="GO:0016787">
    <property type="term" value="F:hydrolase activity"/>
    <property type="evidence" value="ECO:0007669"/>
    <property type="project" value="InterPro"/>
</dbReference>
<dbReference type="Pfam" id="PF04851">
    <property type="entry name" value="ResIII"/>
    <property type="match status" value="1"/>
</dbReference>
<accession>A0A915DBD6</accession>
<feature type="domain" description="Helicase ATP-binding" evidence="1">
    <location>
        <begin position="29"/>
        <end position="165"/>
    </location>
</feature>
<dbReference type="InterPro" id="IPR014001">
    <property type="entry name" value="Helicase_ATP-bd"/>
</dbReference>
<dbReference type="PANTHER" id="PTHR14074:SF16">
    <property type="entry name" value="ANTIVIRAL INNATE IMMUNE RESPONSE RECEPTOR RIG-I"/>
    <property type="match status" value="1"/>
</dbReference>
<sequence>MHRGITDNEQRSHCAVGWTKCYESKKLELLNRAVHHNTICSLGTGAGKTFIAVLLIKEYSYHILQYDQKAIFLVDKVALVEQQALHIECHCSLSVGRMHGKLNTGWKNKEEFTAFSNKHNVIVATAQVFLDLLNHAFFDITQAAVIIFDECHHSLGRRHPYRLILDQYRVLPMEKRCRIWD</sequence>
<dbReference type="PANTHER" id="PTHR14074">
    <property type="entry name" value="HELICASE WITH DEATH DOMAIN-RELATED"/>
    <property type="match status" value="1"/>
</dbReference>
<keyword evidence="2" id="KW-1185">Reference proteome</keyword>
<dbReference type="SMART" id="SM00487">
    <property type="entry name" value="DEXDc"/>
    <property type="match status" value="1"/>
</dbReference>
<evidence type="ECO:0000259" key="1">
    <source>
        <dbReference type="PROSITE" id="PS51192"/>
    </source>
</evidence>
<dbReference type="AlphaFoldDB" id="A0A915DBD6"/>
<dbReference type="GO" id="GO:0005737">
    <property type="term" value="C:cytoplasm"/>
    <property type="evidence" value="ECO:0007669"/>
    <property type="project" value="TreeGrafter"/>
</dbReference>
<dbReference type="GO" id="GO:0003677">
    <property type="term" value="F:DNA binding"/>
    <property type="evidence" value="ECO:0007669"/>
    <property type="project" value="InterPro"/>
</dbReference>
<organism evidence="2 3">
    <name type="scientific">Ditylenchus dipsaci</name>
    <dbReference type="NCBI Taxonomy" id="166011"/>
    <lineage>
        <taxon>Eukaryota</taxon>
        <taxon>Metazoa</taxon>
        <taxon>Ecdysozoa</taxon>
        <taxon>Nematoda</taxon>
        <taxon>Chromadorea</taxon>
        <taxon>Rhabditida</taxon>
        <taxon>Tylenchina</taxon>
        <taxon>Tylenchomorpha</taxon>
        <taxon>Sphaerularioidea</taxon>
        <taxon>Anguinidae</taxon>
        <taxon>Anguininae</taxon>
        <taxon>Ditylenchus</taxon>
    </lineage>
</organism>
<name>A0A915DBD6_9BILA</name>
<evidence type="ECO:0000313" key="2">
    <source>
        <dbReference type="Proteomes" id="UP000887574"/>
    </source>
</evidence>
<dbReference type="SUPFAM" id="SSF52540">
    <property type="entry name" value="P-loop containing nucleoside triphosphate hydrolases"/>
    <property type="match status" value="1"/>
</dbReference>
<dbReference type="WBParaSite" id="jg1745">
    <property type="protein sequence ID" value="jg1745"/>
    <property type="gene ID" value="jg1745"/>
</dbReference>
<reference evidence="3" key="1">
    <citation type="submission" date="2022-11" db="UniProtKB">
        <authorList>
            <consortium name="WormBaseParasite"/>
        </authorList>
    </citation>
    <scope>IDENTIFICATION</scope>
</reference>
<dbReference type="GO" id="GO:0005524">
    <property type="term" value="F:ATP binding"/>
    <property type="evidence" value="ECO:0007669"/>
    <property type="project" value="InterPro"/>
</dbReference>
<dbReference type="InterPro" id="IPR051363">
    <property type="entry name" value="RLR_Helicase"/>
</dbReference>
<dbReference type="Proteomes" id="UP000887574">
    <property type="component" value="Unplaced"/>
</dbReference>
<dbReference type="PROSITE" id="PS51192">
    <property type="entry name" value="HELICASE_ATP_BIND_1"/>
    <property type="match status" value="1"/>
</dbReference>
<proteinExistence type="predicted"/>
<evidence type="ECO:0000313" key="3">
    <source>
        <dbReference type="WBParaSite" id="jg1745"/>
    </source>
</evidence>